<evidence type="ECO:0000313" key="1">
    <source>
        <dbReference type="EMBL" id="AYV86296.1"/>
    </source>
</evidence>
<dbReference type="SUPFAM" id="SSF53254">
    <property type="entry name" value="Phosphoglycerate mutase-like"/>
    <property type="match status" value="1"/>
</dbReference>
<sequence length="171" mass="20448">MVVVYLRHSNDEIPSGEEPTYKHDQHINKDGRKLVKSFAKKFIHEFGHPQIVYYSPFNRGRETMKGLKKYFNKNVRYLVDPRLSRFFTPQEKKECDISKKTKKHEPPISESRKQFHKRVYEQADDMIKYLSTGLVLCITHAVVLKRVAHRFKIKLPEHYEFLEYFSLSSKK</sequence>
<proteinExistence type="predicted"/>
<protein>
    <submittedName>
        <fullName evidence="1">Broad specificity phosphatase PhoE</fullName>
    </submittedName>
</protein>
<reference evidence="1" key="1">
    <citation type="submission" date="2018-10" db="EMBL/GenBank/DDBJ databases">
        <title>Hidden diversity of soil giant viruses.</title>
        <authorList>
            <person name="Schulz F."/>
            <person name="Alteio L."/>
            <person name="Goudeau D."/>
            <person name="Ryan E.M."/>
            <person name="Malmstrom R.R."/>
            <person name="Blanchard J."/>
            <person name="Woyke T."/>
        </authorList>
    </citation>
    <scope>NUCLEOTIDE SEQUENCE</scope>
    <source>
        <strain evidence="1">SMV1</strain>
    </source>
</reference>
<accession>A0A3G5AGE4</accession>
<name>A0A3G5AGE4_9VIRU</name>
<dbReference type="Gene3D" id="3.40.50.1240">
    <property type="entry name" value="Phosphoglycerate mutase-like"/>
    <property type="match status" value="1"/>
</dbReference>
<gene>
    <name evidence="1" type="ORF">Solumvirus3_32</name>
</gene>
<dbReference type="EMBL" id="MK072500">
    <property type="protein sequence ID" value="AYV86296.1"/>
    <property type="molecule type" value="Genomic_DNA"/>
</dbReference>
<dbReference type="InterPro" id="IPR029033">
    <property type="entry name" value="His_PPase_superfam"/>
</dbReference>
<dbReference type="InterPro" id="IPR013078">
    <property type="entry name" value="His_Pase_superF_clade-1"/>
</dbReference>
<dbReference type="Pfam" id="PF00300">
    <property type="entry name" value="His_Phos_1"/>
    <property type="match status" value="1"/>
</dbReference>
<organism evidence="1">
    <name type="scientific">Solumvirus sp</name>
    <dbReference type="NCBI Taxonomy" id="2487773"/>
    <lineage>
        <taxon>Viruses</taxon>
        <taxon>Pithoviruses</taxon>
    </lineage>
</organism>